<dbReference type="Proteomes" id="UP000321746">
    <property type="component" value="Unassembled WGS sequence"/>
</dbReference>
<comment type="caution">
    <text evidence="3">The sequence shown here is derived from an EMBL/GenBank/DDBJ whole genome shotgun (WGS) entry which is preliminary data.</text>
</comment>
<feature type="region of interest" description="Disordered" evidence="1">
    <location>
        <begin position="169"/>
        <end position="192"/>
    </location>
</feature>
<reference evidence="3 4" key="1">
    <citation type="submission" date="2019-07" db="EMBL/GenBank/DDBJ databases">
        <title>Whole genome shotgun sequence of Acetobacter oeni NBRC 105207.</title>
        <authorList>
            <person name="Hosoyama A."/>
            <person name="Uohara A."/>
            <person name="Ohji S."/>
            <person name="Ichikawa N."/>
        </authorList>
    </citation>
    <scope>NUCLEOTIDE SEQUENCE [LARGE SCALE GENOMIC DNA]</scope>
    <source>
        <strain evidence="3 4">NBRC 105207</strain>
    </source>
</reference>
<gene>
    <name evidence="3" type="ORF">AOE01nite_24200</name>
</gene>
<feature type="domain" description="DUF4357" evidence="2">
    <location>
        <begin position="124"/>
        <end position="177"/>
    </location>
</feature>
<dbReference type="InterPro" id="IPR025579">
    <property type="entry name" value="DUF4357"/>
</dbReference>
<organism evidence="3 4">
    <name type="scientific">Acetobacter oeni</name>
    <dbReference type="NCBI Taxonomy" id="304077"/>
    <lineage>
        <taxon>Bacteria</taxon>
        <taxon>Pseudomonadati</taxon>
        <taxon>Pseudomonadota</taxon>
        <taxon>Alphaproteobacteria</taxon>
        <taxon>Acetobacterales</taxon>
        <taxon>Acetobacteraceae</taxon>
        <taxon>Acetobacter</taxon>
    </lineage>
</organism>
<dbReference type="EMBL" id="BJYG01000036">
    <property type="protein sequence ID" value="GEN64196.1"/>
    <property type="molecule type" value="Genomic_DNA"/>
</dbReference>
<dbReference type="RefSeq" id="WP_222594626.1">
    <property type="nucleotide sequence ID" value="NZ_BJYG01000036.1"/>
</dbReference>
<evidence type="ECO:0000313" key="4">
    <source>
        <dbReference type="Proteomes" id="UP000321746"/>
    </source>
</evidence>
<keyword evidence="4" id="KW-1185">Reference proteome</keyword>
<dbReference type="AlphaFoldDB" id="A0A511XMP8"/>
<sequence>MPNYPRTIQIYLPSGDPQGIRVAAITTRILQLIEIPRANLTTLGYPIFEPLIKDRRGAECVNPGTQHLSATPDPTSALFFCCADGVDAHARYTEERLVVLAGSYGRSEASASSPENSPGYYAKRQALTEQGAIRIEDGRAIFPQDTLFKNPSPAAVFLMGRSSNGWTEWKDAQNRTLADVPGRNHNSSENPT</sequence>
<protein>
    <recommendedName>
        <fullName evidence="2">DUF4357 domain-containing protein</fullName>
    </recommendedName>
</protein>
<proteinExistence type="predicted"/>
<evidence type="ECO:0000256" key="1">
    <source>
        <dbReference type="SAM" id="MobiDB-lite"/>
    </source>
</evidence>
<evidence type="ECO:0000259" key="2">
    <source>
        <dbReference type="Pfam" id="PF14267"/>
    </source>
</evidence>
<evidence type="ECO:0000313" key="3">
    <source>
        <dbReference type="EMBL" id="GEN64196.1"/>
    </source>
</evidence>
<dbReference type="Pfam" id="PF14267">
    <property type="entry name" value="DUF4357"/>
    <property type="match status" value="1"/>
</dbReference>
<name>A0A511XMP8_9PROT</name>
<accession>A0A511XMP8</accession>